<organism evidence="9 10">
    <name type="scientific">Eisenbergiella massiliensis</name>
    <dbReference type="NCBI Taxonomy" id="1720294"/>
    <lineage>
        <taxon>Bacteria</taxon>
        <taxon>Bacillati</taxon>
        <taxon>Bacillota</taxon>
        <taxon>Clostridia</taxon>
        <taxon>Lachnospirales</taxon>
        <taxon>Lachnospiraceae</taxon>
        <taxon>Eisenbergiella</taxon>
    </lineage>
</organism>
<feature type="transmembrane region" description="Helical" evidence="7">
    <location>
        <begin position="12"/>
        <end position="33"/>
    </location>
</feature>
<feature type="transmembrane region" description="Helical" evidence="7">
    <location>
        <begin position="260"/>
        <end position="280"/>
    </location>
</feature>
<dbReference type="SUPFAM" id="SSF161098">
    <property type="entry name" value="MetI-like"/>
    <property type="match status" value="1"/>
</dbReference>
<evidence type="ECO:0000256" key="3">
    <source>
        <dbReference type="ARBA" id="ARBA00022475"/>
    </source>
</evidence>
<evidence type="ECO:0000256" key="5">
    <source>
        <dbReference type="ARBA" id="ARBA00022989"/>
    </source>
</evidence>
<dbReference type="OrthoDB" id="157184at2"/>
<protein>
    <submittedName>
        <fullName evidence="9">Carbohydrate ABC transporter permease</fullName>
    </submittedName>
</protein>
<keyword evidence="4 7" id="KW-0812">Transmembrane</keyword>
<evidence type="ECO:0000256" key="2">
    <source>
        <dbReference type="ARBA" id="ARBA00022448"/>
    </source>
</evidence>
<feature type="transmembrane region" description="Helical" evidence="7">
    <location>
        <begin position="141"/>
        <end position="162"/>
    </location>
</feature>
<dbReference type="PANTHER" id="PTHR43744">
    <property type="entry name" value="ABC TRANSPORTER PERMEASE PROTEIN MG189-RELATED-RELATED"/>
    <property type="match status" value="1"/>
</dbReference>
<dbReference type="InterPro" id="IPR000515">
    <property type="entry name" value="MetI-like"/>
</dbReference>
<dbReference type="PANTHER" id="PTHR43744:SF9">
    <property type="entry name" value="POLYGALACTURONAN_RHAMNOGALACTURONAN TRANSPORT SYSTEM PERMEASE PROTEIN YTCP"/>
    <property type="match status" value="1"/>
</dbReference>
<proteinExistence type="inferred from homology"/>
<dbReference type="Gene3D" id="1.10.3720.10">
    <property type="entry name" value="MetI-like"/>
    <property type="match status" value="1"/>
</dbReference>
<sequence length="295" mass="33703">MKRKKLSVMDVIFYGMDHVLMFLVMLLCVYPFYYVFIYSLSTPSDAQKGITFFPRGLTLSNYAQVFRLSGIPSALLISCMRTLIGTVITILCCSLFAYLVTKEKMYGRKIIYRMVVITMYFSSGLIPWYLTMKLYHLNNTFLVYVLPTAISAYYIVLLKTFMEQLPESLEESAKLDGAGYLQIFTKIVFPLSKPIVATITVFAAVAQWNSWFDNYILVSSEHLKTLQLMLYEYLNEASAIATMSNTERNQGVMVQITPEAVRMTITMVVTMPILFIYPLMQKHFVKGIMLGAVKG</sequence>
<feature type="transmembrane region" description="Helical" evidence="7">
    <location>
        <begin position="74"/>
        <end position="98"/>
    </location>
</feature>
<accession>A0A3E3IEN4</accession>
<dbReference type="EMBL" id="QVLU01000034">
    <property type="protein sequence ID" value="RGE65540.1"/>
    <property type="molecule type" value="Genomic_DNA"/>
</dbReference>
<dbReference type="Proteomes" id="UP000261166">
    <property type="component" value="Unassembled WGS sequence"/>
</dbReference>
<gene>
    <name evidence="9" type="ORF">DWY69_25770</name>
</gene>
<evidence type="ECO:0000259" key="8">
    <source>
        <dbReference type="PROSITE" id="PS50928"/>
    </source>
</evidence>
<feature type="transmembrane region" description="Helical" evidence="7">
    <location>
        <begin position="183"/>
        <end position="205"/>
    </location>
</feature>
<comment type="caution">
    <text evidence="9">The sequence shown here is derived from an EMBL/GenBank/DDBJ whole genome shotgun (WGS) entry which is preliminary data.</text>
</comment>
<dbReference type="CDD" id="cd06261">
    <property type="entry name" value="TM_PBP2"/>
    <property type="match status" value="1"/>
</dbReference>
<comment type="subcellular location">
    <subcellularLocation>
        <location evidence="1 7">Cell membrane</location>
        <topology evidence="1 7">Multi-pass membrane protein</topology>
    </subcellularLocation>
</comment>
<dbReference type="Pfam" id="PF00528">
    <property type="entry name" value="BPD_transp_1"/>
    <property type="match status" value="1"/>
</dbReference>
<reference evidence="9 10" key="1">
    <citation type="submission" date="2018-08" db="EMBL/GenBank/DDBJ databases">
        <title>A genome reference for cultivated species of the human gut microbiota.</title>
        <authorList>
            <person name="Zou Y."/>
            <person name="Xue W."/>
            <person name="Luo G."/>
        </authorList>
    </citation>
    <scope>NUCLEOTIDE SEQUENCE [LARGE SCALE GENOMIC DNA]</scope>
    <source>
        <strain evidence="9 10">AF26-4BH</strain>
    </source>
</reference>
<evidence type="ECO:0000313" key="9">
    <source>
        <dbReference type="EMBL" id="RGE65540.1"/>
    </source>
</evidence>
<feature type="domain" description="ABC transmembrane type-1" evidence="8">
    <location>
        <begin position="75"/>
        <end position="280"/>
    </location>
</feature>
<comment type="similarity">
    <text evidence="7">Belongs to the binding-protein-dependent transport system permease family.</text>
</comment>
<evidence type="ECO:0000256" key="6">
    <source>
        <dbReference type="ARBA" id="ARBA00023136"/>
    </source>
</evidence>
<evidence type="ECO:0000256" key="4">
    <source>
        <dbReference type="ARBA" id="ARBA00022692"/>
    </source>
</evidence>
<dbReference type="AlphaFoldDB" id="A0A3E3IEN4"/>
<dbReference type="RefSeq" id="WP_025489510.1">
    <property type="nucleotide sequence ID" value="NZ_JBKVAZ010000002.1"/>
</dbReference>
<dbReference type="GO" id="GO:0055085">
    <property type="term" value="P:transmembrane transport"/>
    <property type="evidence" value="ECO:0007669"/>
    <property type="project" value="InterPro"/>
</dbReference>
<name>A0A3E3IEN4_9FIRM</name>
<dbReference type="GO" id="GO:0005886">
    <property type="term" value="C:plasma membrane"/>
    <property type="evidence" value="ECO:0007669"/>
    <property type="project" value="UniProtKB-SubCell"/>
</dbReference>
<evidence type="ECO:0000256" key="7">
    <source>
        <dbReference type="RuleBase" id="RU363032"/>
    </source>
</evidence>
<keyword evidence="6 7" id="KW-0472">Membrane</keyword>
<keyword evidence="5 7" id="KW-1133">Transmembrane helix</keyword>
<keyword evidence="3" id="KW-1003">Cell membrane</keyword>
<feature type="transmembrane region" description="Helical" evidence="7">
    <location>
        <begin position="110"/>
        <end position="129"/>
    </location>
</feature>
<evidence type="ECO:0000313" key="10">
    <source>
        <dbReference type="Proteomes" id="UP000261166"/>
    </source>
</evidence>
<dbReference type="InterPro" id="IPR035906">
    <property type="entry name" value="MetI-like_sf"/>
</dbReference>
<keyword evidence="2 7" id="KW-0813">Transport</keyword>
<dbReference type="PROSITE" id="PS50928">
    <property type="entry name" value="ABC_TM1"/>
    <property type="match status" value="1"/>
</dbReference>
<evidence type="ECO:0000256" key="1">
    <source>
        <dbReference type="ARBA" id="ARBA00004651"/>
    </source>
</evidence>